<name>A0A6C0CTJ2_9ZZZZ</name>
<dbReference type="EMBL" id="MN739491">
    <property type="protein sequence ID" value="QHT08166.1"/>
    <property type="molecule type" value="Genomic_DNA"/>
</dbReference>
<accession>A0A6C0CTJ2</accession>
<sequence length="1290" mass="147420">MMNETNEYTDYLKDVIFINEDDDYRKLNENDDLMLKNDIMKNSFSSEDLDVRDIDYFKNAYQVISQNIPKTNKKTDQWQSCVKDCYNNIETYMENEMKSTSYMLRLLTASVLGNTSDYKIVFLIKFDNSQSFKSDIKDPNCYVDSPVDMIDKNKKNRGICYYTTKNMKGNPFTGKWNDDSHFFNIGIMKNDKLLQTQNKKKETYLEIHIPKNNSTVIDNTIRELEQMEREYMNTISPLQSPFYKSLWGEKEYSSVMNDINKKITRLPYLKYKNDRVLKPRDKNIQDANKIIELLKLMKAFKNYTLVEQSLGIPHKDEENGNYYISSGVLYNGRDTGFDLDPNQKRGLPSDGSLFNRKQQDLYDLGINVNISQKLSDEEYRKFILDLIDALRKIKKNDNFDYNEINGNPTSDVSKIEIGEIPLNPFLKETYPTVEYTDESNGRFILGAGPSASGKTYNAGLVVKMMKMVDPSFPEFFMTIDGGTYRDVSVIYQSIIRAILEKSQYPGLKNLMSASIFSMEKSIFESDSIKKNIKEYLLKQTRQYNFIVSLYVPDTLAFCGSLDCMNKIIPYIEITGDNNWIGLMIYQHKNGGNKCPFKNGYKCKGCSESGKEREKKEGKKYSSSAWDKSVTNGLISIKNAPNIRIVYHNTGGIKDSKSVFEDLSLEKIPYETDTNIKDFFDKNNIVYIGGELKNRKDCHEYLLSGCSDTYFQDTIAGLNPLAKKGDVDINTVPIVPSDTAKESDISSTIVDDLIVDTKRLEYYNNKYIGIPKELTDSDDANEENTQTIDKLVTMGFLELVDLDETIMDDYEKKYNYYHVIIKTPLDPKKKNDYEMIQKLINNDKIKLYENYEEKKSSKSSTEIADTNIVGVVETPLAETPVVETPVVETPVVETPVVETPVVETPVVEKVDETRSSVIENIPVIPPRPLIPPPPHPNDNEEFKDIQTFVIPGDIDIGFKYIPEDKSTTKYKFPSLTSILNKITNALPSLNISFSKNKENIEKDISEIQNDIVNVEKQIVNEKPVTIVSVKMTDPKTSEKVNDIVDTGAALDITEIQFEPQIQSNIPTKTTSSENIDIVPVVHGVIAKLLDYCKDKYIGIPKNLEDNDKKIINNLEMNRYIKKIEDDKIDQNKLKGNEANYDYYEIILDDKMKEIIQQFYEDLQKLSVLNNVIVYELGGETPSPESNSSVISTTTVTRKNIGNLLNVFKDVDNMSSTDFFNSLGSVSKHMIIGSKTQKNKANGIPVNIGPKCKNQNLTKKSYFGIGNIFGAGKKKRTRKNNPKSKRTKKNRN</sequence>
<proteinExistence type="predicted"/>
<organism evidence="2">
    <name type="scientific">viral metagenome</name>
    <dbReference type="NCBI Taxonomy" id="1070528"/>
    <lineage>
        <taxon>unclassified sequences</taxon>
        <taxon>metagenomes</taxon>
        <taxon>organismal metagenomes</taxon>
    </lineage>
</organism>
<feature type="compositionally biased region" description="Basic residues" evidence="1">
    <location>
        <begin position="1270"/>
        <end position="1290"/>
    </location>
</feature>
<reference evidence="2" key="1">
    <citation type="journal article" date="2020" name="Nature">
        <title>Giant virus diversity and host interactions through global metagenomics.</title>
        <authorList>
            <person name="Schulz F."/>
            <person name="Roux S."/>
            <person name="Paez-Espino D."/>
            <person name="Jungbluth S."/>
            <person name="Walsh D.A."/>
            <person name="Denef V.J."/>
            <person name="McMahon K.D."/>
            <person name="Konstantinidis K.T."/>
            <person name="Eloe-Fadrosh E.A."/>
            <person name="Kyrpides N.C."/>
            <person name="Woyke T."/>
        </authorList>
    </citation>
    <scope>NUCLEOTIDE SEQUENCE</scope>
    <source>
        <strain evidence="2">GVMAG-M-3300022752-39</strain>
    </source>
</reference>
<protein>
    <submittedName>
        <fullName evidence="2">Uncharacterized protein</fullName>
    </submittedName>
</protein>
<feature type="region of interest" description="Disordered" evidence="1">
    <location>
        <begin position="1269"/>
        <end position="1290"/>
    </location>
</feature>
<evidence type="ECO:0000313" key="2">
    <source>
        <dbReference type="EMBL" id="QHT08166.1"/>
    </source>
</evidence>
<evidence type="ECO:0000256" key="1">
    <source>
        <dbReference type="SAM" id="MobiDB-lite"/>
    </source>
</evidence>